<keyword evidence="2 6" id="KW-0812">Transmembrane</keyword>
<comment type="subcellular location">
    <subcellularLocation>
        <location evidence="1">Membrane</location>
        <topology evidence="1">Single-pass membrane protein</topology>
    </subcellularLocation>
</comment>
<feature type="domain" description="Translocation and assembly module TamB C-terminal" evidence="7">
    <location>
        <begin position="1051"/>
        <end position="1287"/>
    </location>
</feature>
<feature type="compositionally biased region" description="Low complexity" evidence="5">
    <location>
        <begin position="20"/>
        <end position="29"/>
    </location>
</feature>
<sequence>MSEIDTAATTPPEGSKPAEPTAVAPAPAQTRRRRRVRPLRLMLGLLVSSALLLVLMLGLVLGTQTGLRFAIGVVEDLAPGVLSVERVEGRITGRLTLDRLAIQVADFEMRAGSIGLNWSPVAALRGDLPIQVLRIHDLDLVLPPSPEEPKPFELPHVALPLRMELHEAQVERLRLFKHGEAEPFFVIEDVILSASLRGSELDVTRLEVVLPTPRLAARAFGRVELSGDYPLDLDLDWEMTQAPAIALQGSAQLKGDLASLQVRHRLSGSAQADMDVRVDDPLGEPAWDGRLEILGVDLPDFGSDLPEVTVTGSLETHGDLVTASVAGQLDARAPQLPDFGHLAAVLDVVWANQVLEIRSLALTEQISDALLNLSGQVDTGATPGRFALAGRWERLRWPLTGDLLAESPRGTLDASGAFDAFDYVLSLAARGPDIPELALDLNGTGSETGTRIEALKLALLDGELLGEGEVAWSPDLSWTLSLNGKDLNPAALVEGLDDRLSFQLSSTGGLDGFEYDLAARSVGPALPPSQLRLGGRGDRRETRIETLTLDMLNGRITGLATVGWDPVVTWEATLDAAGLDPGSVASEWPGNLGGRLTSRGSLEPAGPNLVAAIERFEGILRGYPVVASGSITMVGETIRIEALNAASGPSSVQVSGQIDTTLDVSFDLESSDLASVAPEARGSLTARGTVSGPREAPRVLLDLSARDAEWAGQGIAGLTGTLDLGLSPDDPFEIRLDGTRLVAGDMTWETLSVRGSGRIPDHRLELALKGEPVSVTFEGSGGLASDGAYSGRVARLDLDTATFGNWALRQPSPVSIAGPKIAVGPFCLRGPNGSGGCAELNRSSAERAVASLDFTLADFALLGSVMPSNLALSGNAGIRGRFEIAGNVLSGSATAEIPQGAIQVLMGGGRNETIDFSGTRLGVEAGARALSARLGVPLEGLGRVDGTLDLTGWRLDAPTRPGQPLAGTLRGEIRGLDRVADLVPDITGMTGGIELDLGLGGTFGAPALRGNARIREVGFTVPLVGLNVADLNITVSAPAVDRMELQGAANVGGGRLDLTGEARFGGGGFAAQARASGTNLRVADTREYFALVSPDIDFEANPKGARLSGEITIPEARIRPRSLPAGAQTPSSDVVLLDQEQTEAFPLAIDLRLILGDQVSIDAFGVRGSLAGELALLQTPGRDMLGSGQLQIIDGQYRLTTGFGIAAEIGAPLNIVQGRMIYARSPIDNPGLVIQAERDGGATVAGVQVLGTLRDPKLAFFSETDPGMTQAEVMKFLLTGVAPSASGDASNAGLAVGTYIAPKIFVEYESGIGNEAGGVRMRYDLTDRIEIQTETGGNQGADIFFTFER</sequence>
<reference evidence="8 9" key="1">
    <citation type="submission" date="2018-10" db="EMBL/GenBank/DDBJ databases">
        <title>Genomic Encyclopedia of Archaeal and Bacterial Type Strains, Phase II (KMG-II): from individual species to whole genera.</title>
        <authorList>
            <person name="Goeker M."/>
        </authorList>
    </citation>
    <scope>NUCLEOTIDE SEQUENCE [LARGE SCALE GENOMIC DNA]</scope>
    <source>
        <strain evidence="8 9">DSM 235</strain>
    </source>
</reference>
<evidence type="ECO:0000256" key="4">
    <source>
        <dbReference type="ARBA" id="ARBA00023136"/>
    </source>
</evidence>
<keyword evidence="9" id="KW-1185">Reference proteome</keyword>
<evidence type="ECO:0000256" key="3">
    <source>
        <dbReference type="ARBA" id="ARBA00022989"/>
    </source>
</evidence>
<keyword evidence="3 6" id="KW-1133">Transmembrane helix</keyword>
<evidence type="ECO:0000256" key="2">
    <source>
        <dbReference type="ARBA" id="ARBA00022692"/>
    </source>
</evidence>
<keyword evidence="4 6" id="KW-0472">Membrane</keyword>
<evidence type="ECO:0000259" key="7">
    <source>
        <dbReference type="Pfam" id="PF04357"/>
    </source>
</evidence>
<dbReference type="RefSeq" id="WP_120795480.1">
    <property type="nucleotide sequence ID" value="NZ_RBXL01000001.1"/>
</dbReference>
<evidence type="ECO:0000313" key="9">
    <source>
        <dbReference type="Proteomes" id="UP000274556"/>
    </source>
</evidence>
<comment type="caution">
    <text evidence="8">The sequence shown here is derived from an EMBL/GenBank/DDBJ whole genome shotgun (WGS) entry which is preliminary data.</text>
</comment>
<protein>
    <submittedName>
        <fullName evidence="8">Autotransporter secretion inner membrane protein TamB</fullName>
    </submittedName>
</protein>
<feature type="domain" description="Translocation and assembly module TamB C-terminal" evidence="7">
    <location>
        <begin position="1289"/>
        <end position="1348"/>
    </location>
</feature>
<dbReference type="GO" id="GO:0005886">
    <property type="term" value="C:plasma membrane"/>
    <property type="evidence" value="ECO:0007669"/>
    <property type="project" value="InterPro"/>
</dbReference>
<organism evidence="8 9">
    <name type="scientific">Thiocapsa rosea</name>
    <dbReference type="NCBI Taxonomy" id="69360"/>
    <lineage>
        <taxon>Bacteria</taxon>
        <taxon>Pseudomonadati</taxon>
        <taxon>Pseudomonadota</taxon>
        <taxon>Gammaproteobacteria</taxon>
        <taxon>Chromatiales</taxon>
        <taxon>Chromatiaceae</taxon>
        <taxon>Thiocapsa</taxon>
    </lineage>
</organism>
<evidence type="ECO:0000313" key="8">
    <source>
        <dbReference type="EMBL" id="RKT42799.1"/>
    </source>
</evidence>
<dbReference type="GO" id="GO:0009306">
    <property type="term" value="P:protein secretion"/>
    <property type="evidence" value="ECO:0007669"/>
    <property type="project" value="InterPro"/>
</dbReference>
<evidence type="ECO:0000256" key="6">
    <source>
        <dbReference type="SAM" id="Phobius"/>
    </source>
</evidence>
<evidence type="ECO:0000256" key="5">
    <source>
        <dbReference type="SAM" id="MobiDB-lite"/>
    </source>
</evidence>
<dbReference type="GO" id="GO:0097347">
    <property type="term" value="C:TAM protein secretion complex"/>
    <property type="evidence" value="ECO:0007669"/>
    <property type="project" value="TreeGrafter"/>
</dbReference>
<dbReference type="Pfam" id="PF04357">
    <property type="entry name" value="TamB"/>
    <property type="match status" value="2"/>
</dbReference>
<feature type="region of interest" description="Disordered" evidence="5">
    <location>
        <begin position="1"/>
        <end position="31"/>
    </location>
</feature>
<dbReference type="OrthoDB" id="5555605at2"/>
<dbReference type="PANTHER" id="PTHR36985">
    <property type="entry name" value="TRANSLOCATION AND ASSEMBLY MODULE SUBUNIT TAMB"/>
    <property type="match status" value="1"/>
</dbReference>
<dbReference type="InterPro" id="IPR007452">
    <property type="entry name" value="TamB_C"/>
</dbReference>
<evidence type="ECO:0000256" key="1">
    <source>
        <dbReference type="ARBA" id="ARBA00004167"/>
    </source>
</evidence>
<feature type="transmembrane region" description="Helical" evidence="6">
    <location>
        <begin position="41"/>
        <end position="61"/>
    </location>
</feature>
<dbReference type="PANTHER" id="PTHR36985:SF1">
    <property type="entry name" value="TRANSLOCATION AND ASSEMBLY MODULE SUBUNIT TAMB"/>
    <property type="match status" value="1"/>
</dbReference>
<name>A0A495V0L2_9GAMM</name>
<dbReference type="Proteomes" id="UP000274556">
    <property type="component" value="Unassembled WGS sequence"/>
</dbReference>
<gene>
    <name evidence="8" type="ORF">BDD21_0094</name>
</gene>
<proteinExistence type="predicted"/>
<dbReference type="EMBL" id="RBXL01000001">
    <property type="protein sequence ID" value="RKT42799.1"/>
    <property type="molecule type" value="Genomic_DNA"/>
</dbReference>
<accession>A0A495V0L2</accession>